<evidence type="ECO:0000313" key="9">
    <source>
        <dbReference type="EMBL" id="QNE34779.1"/>
    </source>
</evidence>
<feature type="transmembrane region" description="Helical" evidence="7">
    <location>
        <begin position="67"/>
        <end position="87"/>
    </location>
</feature>
<feature type="transmembrane region" description="Helical" evidence="7">
    <location>
        <begin position="215"/>
        <end position="233"/>
    </location>
</feature>
<keyword evidence="3" id="KW-1003">Cell membrane</keyword>
<dbReference type="PANTHER" id="PTHR42718">
    <property type="entry name" value="MAJOR FACILITATOR SUPERFAMILY MULTIDRUG TRANSPORTER MFSC"/>
    <property type="match status" value="1"/>
</dbReference>
<feature type="transmembrane region" description="Helical" evidence="7">
    <location>
        <begin position="346"/>
        <end position="364"/>
    </location>
</feature>
<dbReference type="InterPro" id="IPR011701">
    <property type="entry name" value="MFS"/>
</dbReference>
<proteinExistence type="predicted"/>
<keyword evidence="5 7" id="KW-1133">Transmembrane helix</keyword>
<feature type="transmembrane region" description="Helical" evidence="7">
    <location>
        <begin position="26"/>
        <end position="47"/>
    </location>
</feature>
<dbReference type="RefSeq" id="WP_185277951.1">
    <property type="nucleotide sequence ID" value="NZ_CP043641.1"/>
</dbReference>
<accession>A0A7G6Y8G4</accession>
<evidence type="ECO:0000256" key="4">
    <source>
        <dbReference type="ARBA" id="ARBA00022692"/>
    </source>
</evidence>
<dbReference type="Gene3D" id="1.20.1250.20">
    <property type="entry name" value="MFS general substrate transporter like domains"/>
    <property type="match status" value="1"/>
</dbReference>
<feature type="transmembrane region" description="Helical" evidence="7">
    <location>
        <begin position="376"/>
        <end position="399"/>
    </location>
</feature>
<dbReference type="GO" id="GO:0005886">
    <property type="term" value="C:plasma membrane"/>
    <property type="evidence" value="ECO:0007669"/>
    <property type="project" value="UniProtKB-SubCell"/>
</dbReference>
<feature type="transmembrane region" description="Helical" evidence="7">
    <location>
        <begin position="154"/>
        <end position="177"/>
    </location>
</feature>
<evidence type="ECO:0000256" key="6">
    <source>
        <dbReference type="ARBA" id="ARBA00023136"/>
    </source>
</evidence>
<feature type="transmembrane region" description="Helical" evidence="7">
    <location>
        <begin position="318"/>
        <end position="339"/>
    </location>
</feature>
<dbReference type="Pfam" id="PF07690">
    <property type="entry name" value="MFS_1"/>
    <property type="match status" value="1"/>
</dbReference>
<dbReference type="KEGG" id="lse:F1C12_06345"/>
<reference evidence="10" key="1">
    <citation type="submission" date="2019-09" db="EMBL/GenBank/DDBJ databases">
        <title>Antimicrobial potential of Antarctic Bacteria.</title>
        <authorList>
            <person name="Benaud N."/>
            <person name="Edwards R.J."/>
            <person name="Ferrari B.C."/>
        </authorList>
    </citation>
    <scope>NUCLEOTIDE SEQUENCE [LARGE SCALE GENOMIC DNA]</scope>
    <source>
        <strain evidence="10">INR9</strain>
    </source>
</reference>
<evidence type="ECO:0000256" key="5">
    <source>
        <dbReference type="ARBA" id="ARBA00022989"/>
    </source>
</evidence>
<dbReference type="InterPro" id="IPR020846">
    <property type="entry name" value="MFS_dom"/>
</dbReference>
<dbReference type="Gene3D" id="1.20.1720.10">
    <property type="entry name" value="Multidrug resistance protein D"/>
    <property type="match status" value="1"/>
</dbReference>
<feature type="transmembrane region" description="Helical" evidence="7">
    <location>
        <begin position="183"/>
        <end position="203"/>
    </location>
</feature>
<keyword evidence="6 7" id="KW-0472">Membrane</keyword>
<dbReference type="PRINTS" id="PR01036">
    <property type="entry name" value="TCRTETB"/>
</dbReference>
<feature type="transmembrane region" description="Helical" evidence="7">
    <location>
        <begin position="283"/>
        <end position="306"/>
    </location>
</feature>
<evidence type="ECO:0000313" key="10">
    <source>
        <dbReference type="Proteomes" id="UP000515511"/>
    </source>
</evidence>
<dbReference type="SUPFAM" id="SSF103473">
    <property type="entry name" value="MFS general substrate transporter"/>
    <property type="match status" value="1"/>
</dbReference>
<dbReference type="NCBIfam" id="TIGR00711">
    <property type="entry name" value="efflux_EmrB"/>
    <property type="match status" value="1"/>
</dbReference>
<evidence type="ECO:0000259" key="8">
    <source>
        <dbReference type="PROSITE" id="PS50850"/>
    </source>
</evidence>
<feature type="transmembrane region" description="Helical" evidence="7">
    <location>
        <begin position="245"/>
        <end position="262"/>
    </location>
</feature>
<dbReference type="EMBL" id="CP043641">
    <property type="protein sequence ID" value="QNE34779.1"/>
    <property type="molecule type" value="Genomic_DNA"/>
</dbReference>
<keyword evidence="4 7" id="KW-0812">Transmembrane</keyword>
<dbReference type="GO" id="GO:0022857">
    <property type="term" value="F:transmembrane transporter activity"/>
    <property type="evidence" value="ECO:0007669"/>
    <property type="project" value="InterPro"/>
</dbReference>
<evidence type="ECO:0000256" key="2">
    <source>
        <dbReference type="ARBA" id="ARBA00022448"/>
    </source>
</evidence>
<feature type="transmembrane region" description="Helical" evidence="7">
    <location>
        <begin position="445"/>
        <end position="469"/>
    </location>
</feature>
<keyword evidence="2" id="KW-0813">Transport</keyword>
<sequence length="511" mass="52238">MTALRTSHPGTGSPARAGSAARRVPVWLAIVAASLPMFMATLDNLVVTSALPVIARDLSASIEQLQWVVNAYTLSFATLMLMAVGMGDRLGRRSVFLGGIVVFTLASAASALATEPWMLIAARAVQGAGAAALLPLSLTLLAGSVSQRLRPAAIGIWGGISGLGVALGPLIGGAVVQGWNWQAIFWLNVPLGVIAVPLVLLALPNSFGDRVRADIVGLLLAAPGVLGLVYGIVRGNDAGWDSAEVLVSLIAGGALLIAFVFWESRTSAPLLPLRLFRDRSFTVANLVGVTFSFGIFGAIFILIQFLQVVQGHTPLEAGVMTMPWTLAPMVVAPLTGLVSGRTGTRLPIVVGLVFLAGAMAWIAGTLSADLPYSQMWPPFLLAGVGMGLVFAPSSTAVLANMRTADHAKASGTNSTLREIGVALGVAVLTAVFTGAGGTLTPTGYVSAAIPAVWVGAGALALAAVISLALPSRRRAAELAAAAHAADESETTALDAAVTAEATAEPTPVLAE</sequence>
<feature type="transmembrane region" description="Helical" evidence="7">
    <location>
        <begin position="94"/>
        <end position="114"/>
    </location>
</feature>
<dbReference type="InterPro" id="IPR004638">
    <property type="entry name" value="EmrB-like"/>
</dbReference>
<organism evidence="9 10">
    <name type="scientific">Leifsonia shinshuensis</name>
    <dbReference type="NCBI Taxonomy" id="150026"/>
    <lineage>
        <taxon>Bacteria</taxon>
        <taxon>Bacillati</taxon>
        <taxon>Actinomycetota</taxon>
        <taxon>Actinomycetes</taxon>
        <taxon>Micrococcales</taxon>
        <taxon>Microbacteriaceae</taxon>
        <taxon>Leifsonia</taxon>
    </lineage>
</organism>
<comment type="subcellular location">
    <subcellularLocation>
        <location evidence="1">Cell membrane</location>
        <topology evidence="1">Multi-pass membrane protein</topology>
    </subcellularLocation>
</comment>
<dbReference type="Proteomes" id="UP000515511">
    <property type="component" value="Chromosome"/>
</dbReference>
<evidence type="ECO:0000256" key="3">
    <source>
        <dbReference type="ARBA" id="ARBA00022475"/>
    </source>
</evidence>
<dbReference type="PROSITE" id="PS50850">
    <property type="entry name" value="MFS"/>
    <property type="match status" value="1"/>
</dbReference>
<name>A0A7G6Y8G4_9MICO</name>
<feature type="domain" description="Major facilitator superfamily (MFS) profile" evidence="8">
    <location>
        <begin position="29"/>
        <end position="474"/>
    </location>
</feature>
<dbReference type="PANTHER" id="PTHR42718:SF42">
    <property type="entry name" value="EXPORT PROTEIN"/>
    <property type="match status" value="1"/>
</dbReference>
<feature type="transmembrane region" description="Helical" evidence="7">
    <location>
        <begin position="419"/>
        <end position="439"/>
    </location>
</feature>
<dbReference type="CDD" id="cd17321">
    <property type="entry name" value="MFS_MMR_MDR_like"/>
    <property type="match status" value="1"/>
</dbReference>
<gene>
    <name evidence="9" type="ORF">F1C12_06345</name>
</gene>
<protein>
    <submittedName>
        <fullName evidence="9">DHA2 family efflux MFS transporter permease subunit</fullName>
    </submittedName>
</protein>
<dbReference type="InterPro" id="IPR036259">
    <property type="entry name" value="MFS_trans_sf"/>
</dbReference>
<feature type="transmembrane region" description="Helical" evidence="7">
    <location>
        <begin position="120"/>
        <end position="142"/>
    </location>
</feature>
<evidence type="ECO:0000256" key="7">
    <source>
        <dbReference type="SAM" id="Phobius"/>
    </source>
</evidence>
<dbReference type="AlphaFoldDB" id="A0A7G6Y8G4"/>
<evidence type="ECO:0000256" key="1">
    <source>
        <dbReference type="ARBA" id="ARBA00004651"/>
    </source>
</evidence>